<keyword evidence="2" id="KW-0812">Transmembrane</keyword>
<feature type="transmembrane region" description="Helical" evidence="2">
    <location>
        <begin position="21"/>
        <end position="46"/>
    </location>
</feature>
<reference evidence="4" key="1">
    <citation type="journal article" date="2019" name="Int. J. Syst. Evol. Microbiol.">
        <title>The Global Catalogue of Microorganisms (GCM) 10K type strain sequencing project: providing services to taxonomists for standard genome sequencing and annotation.</title>
        <authorList>
            <consortium name="The Broad Institute Genomics Platform"/>
            <consortium name="The Broad Institute Genome Sequencing Center for Infectious Disease"/>
            <person name="Wu L."/>
            <person name="Ma J."/>
        </authorList>
    </citation>
    <scope>NUCLEOTIDE SEQUENCE [LARGE SCALE GENOMIC DNA]</scope>
    <source>
        <strain evidence="4">JCM 18019</strain>
    </source>
</reference>
<accession>A0ABP9LS24</accession>
<feature type="compositionally biased region" description="Low complexity" evidence="1">
    <location>
        <begin position="107"/>
        <end position="134"/>
    </location>
</feature>
<keyword evidence="2" id="KW-0472">Membrane</keyword>
<evidence type="ECO:0000313" key="3">
    <source>
        <dbReference type="EMBL" id="GAA5084318.1"/>
    </source>
</evidence>
<proteinExistence type="predicted"/>
<name>A0ABP9LS24_9FLAO</name>
<keyword evidence="4" id="KW-1185">Reference proteome</keyword>
<evidence type="ECO:0008006" key="5">
    <source>
        <dbReference type="Google" id="ProtNLM"/>
    </source>
</evidence>
<evidence type="ECO:0000256" key="2">
    <source>
        <dbReference type="SAM" id="Phobius"/>
    </source>
</evidence>
<dbReference type="RefSeq" id="WP_345199978.1">
    <property type="nucleotide sequence ID" value="NZ_BAABHX010000001.1"/>
</dbReference>
<sequence length="134" mass="15386">MAQINSKRTFNRPNLWGMIQNVLIASLNKGQFLLGLIGICFIIMIFKLSQADTKIFLDSLLAAAGNWHYAGWMLGIFSTAGWFFGTKRLRTLHTKEINRISEEKKNLQQSKLNNKRLSSSNNKNNNNNNNNKRR</sequence>
<dbReference type="Proteomes" id="UP001500353">
    <property type="component" value="Unassembled WGS sequence"/>
</dbReference>
<organism evidence="3 4">
    <name type="scientific">Chryseobacterium ginsengisoli</name>
    <dbReference type="NCBI Taxonomy" id="363853"/>
    <lineage>
        <taxon>Bacteria</taxon>
        <taxon>Pseudomonadati</taxon>
        <taxon>Bacteroidota</taxon>
        <taxon>Flavobacteriia</taxon>
        <taxon>Flavobacteriales</taxon>
        <taxon>Weeksellaceae</taxon>
        <taxon>Chryseobacterium group</taxon>
        <taxon>Chryseobacterium</taxon>
    </lineage>
</organism>
<keyword evidence="2" id="KW-1133">Transmembrane helix</keyword>
<gene>
    <name evidence="3" type="ORF">GCM10023210_04020</name>
</gene>
<feature type="region of interest" description="Disordered" evidence="1">
    <location>
        <begin position="103"/>
        <end position="134"/>
    </location>
</feature>
<evidence type="ECO:0000256" key="1">
    <source>
        <dbReference type="SAM" id="MobiDB-lite"/>
    </source>
</evidence>
<comment type="caution">
    <text evidence="3">The sequence shown here is derived from an EMBL/GenBank/DDBJ whole genome shotgun (WGS) entry which is preliminary data.</text>
</comment>
<evidence type="ECO:0000313" key="4">
    <source>
        <dbReference type="Proteomes" id="UP001500353"/>
    </source>
</evidence>
<dbReference type="EMBL" id="BAABHX010000001">
    <property type="protein sequence ID" value="GAA5084318.1"/>
    <property type="molecule type" value="Genomic_DNA"/>
</dbReference>
<feature type="transmembrane region" description="Helical" evidence="2">
    <location>
        <begin position="66"/>
        <end position="85"/>
    </location>
</feature>
<protein>
    <recommendedName>
        <fullName evidence="5">DUF4133 domain-containing protein</fullName>
    </recommendedName>
</protein>